<dbReference type="InterPro" id="IPR011545">
    <property type="entry name" value="DEAD/DEAH_box_helicase_dom"/>
</dbReference>
<evidence type="ECO:0000259" key="10">
    <source>
        <dbReference type="PROSITE" id="PS51194"/>
    </source>
</evidence>
<dbReference type="GO" id="GO:0016787">
    <property type="term" value="F:hydrolase activity"/>
    <property type="evidence" value="ECO:0007669"/>
    <property type="project" value="UniProtKB-KW"/>
</dbReference>
<dbReference type="InterPro" id="IPR014001">
    <property type="entry name" value="Helicase_ATP-bd"/>
</dbReference>
<gene>
    <name evidence="11" type="ORF">FQ377_06165</name>
</gene>
<dbReference type="GO" id="GO:0006281">
    <property type="term" value="P:DNA repair"/>
    <property type="evidence" value="ECO:0007669"/>
    <property type="project" value="UniProtKB-KW"/>
</dbReference>
<dbReference type="InterPro" id="IPR027417">
    <property type="entry name" value="P-loop_NTPase"/>
</dbReference>
<dbReference type="InterPro" id="IPR012340">
    <property type="entry name" value="NA-bd_OB-fold"/>
</dbReference>
<dbReference type="GO" id="GO:0005524">
    <property type="term" value="F:ATP binding"/>
    <property type="evidence" value="ECO:0007669"/>
    <property type="project" value="UniProtKB-KW"/>
</dbReference>
<keyword evidence="3" id="KW-0378">Hydrolase</keyword>
<dbReference type="Gene3D" id="2.40.50.140">
    <property type="entry name" value="Nucleic acid-binding proteins"/>
    <property type="match status" value="1"/>
</dbReference>
<dbReference type="AlphaFoldDB" id="A0A5D0XS43"/>
<dbReference type="Pfam" id="PF17191">
    <property type="entry name" value="RecG_wedge"/>
    <property type="match status" value="1"/>
</dbReference>
<dbReference type="InterPro" id="IPR033454">
    <property type="entry name" value="RecG_wedge"/>
</dbReference>
<keyword evidence="4 11" id="KW-0347">Helicase</keyword>
<dbReference type="CDD" id="cd17992">
    <property type="entry name" value="DEXHc_RecG"/>
    <property type="match status" value="1"/>
</dbReference>
<evidence type="ECO:0000256" key="3">
    <source>
        <dbReference type="ARBA" id="ARBA00022801"/>
    </source>
</evidence>
<keyword evidence="2" id="KW-0227">DNA damage</keyword>
<evidence type="ECO:0000256" key="8">
    <source>
        <dbReference type="ARBA" id="ARBA00049819"/>
    </source>
</evidence>
<dbReference type="SMART" id="SM00490">
    <property type="entry name" value="HELICc"/>
    <property type="match status" value="1"/>
</dbReference>
<evidence type="ECO:0000256" key="4">
    <source>
        <dbReference type="ARBA" id="ARBA00022806"/>
    </source>
</evidence>
<name>A0A5D0XS43_9MICC</name>
<dbReference type="InterPro" id="IPR045562">
    <property type="entry name" value="RecG_dom3_C"/>
</dbReference>
<keyword evidence="7" id="KW-0234">DNA repair</keyword>
<evidence type="ECO:0000313" key="12">
    <source>
        <dbReference type="Proteomes" id="UP000323410"/>
    </source>
</evidence>
<dbReference type="SUPFAM" id="SSF50249">
    <property type="entry name" value="Nucleic acid-binding proteins"/>
    <property type="match status" value="1"/>
</dbReference>
<evidence type="ECO:0000256" key="6">
    <source>
        <dbReference type="ARBA" id="ARBA00023125"/>
    </source>
</evidence>
<dbReference type="InterPro" id="IPR001650">
    <property type="entry name" value="Helicase_C-like"/>
</dbReference>
<dbReference type="SMART" id="SM00487">
    <property type="entry name" value="DEXDc"/>
    <property type="match status" value="1"/>
</dbReference>
<feature type="domain" description="Helicase ATP-binding" evidence="9">
    <location>
        <begin position="289"/>
        <end position="462"/>
    </location>
</feature>
<feature type="domain" description="Helicase C-terminal" evidence="10">
    <location>
        <begin position="499"/>
        <end position="669"/>
    </location>
</feature>
<keyword evidence="1" id="KW-0547">Nucleotide-binding</keyword>
<proteinExistence type="predicted"/>
<evidence type="ECO:0000259" key="9">
    <source>
        <dbReference type="PROSITE" id="PS51192"/>
    </source>
</evidence>
<dbReference type="PROSITE" id="PS51192">
    <property type="entry name" value="HELICASE_ATP_BIND_1"/>
    <property type="match status" value="1"/>
</dbReference>
<evidence type="ECO:0000256" key="7">
    <source>
        <dbReference type="ARBA" id="ARBA00023204"/>
    </source>
</evidence>
<keyword evidence="6" id="KW-0238">DNA-binding</keyword>
<dbReference type="PANTHER" id="PTHR47964">
    <property type="entry name" value="ATP-DEPENDENT DNA HELICASE HOMOLOG RECG, CHLOROPLASTIC"/>
    <property type="match status" value="1"/>
</dbReference>
<comment type="caution">
    <text evidence="11">The sequence shown here is derived from an EMBL/GenBank/DDBJ whole genome shotgun (WGS) entry which is preliminary data.</text>
</comment>
<dbReference type="GO" id="GO:0003677">
    <property type="term" value="F:DNA binding"/>
    <property type="evidence" value="ECO:0007669"/>
    <property type="project" value="UniProtKB-KW"/>
</dbReference>
<dbReference type="Gene3D" id="3.40.50.300">
    <property type="entry name" value="P-loop containing nucleotide triphosphate hydrolases"/>
    <property type="match status" value="2"/>
</dbReference>
<dbReference type="GO" id="GO:0003678">
    <property type="term" value="F:DNA helicase activity"/>
    <property type="evidence" value="ECO:0007669"/>
    <property type="project" value="TreeGrafter"/>
</dbReference>
<sequence length="742" mass="80546">MTPDTTRPAVSDLDAPLDRHLGPVAKLFAKHFEIHTVGQLLNHFPRTYLRRGELTPIDEVPVDEDVTLIARVQSSNSRRMHTRKGMLLEVVITDDADGGLGGMNLTFFNGYGAERELRPGVRAMFSGKVSVYRGKLSLTNPRYALLDDDDDPERVNRPIPVYPAVDKLGTERIAVAVGTILDTLRLSGLDDPVPAQVARRDKLMSLANAYELIHRPHEVEDAYRAQHRFRYQEALVLQSALARRRALTAREEATARTPRPGGLLDQFDARLPFTLTQGQREVGKQLGEDLAQDHPMNRLLQGEVGSGKTLVALRAMLQVIDAGGQAALLAPTEVLAAQHLRSITTTLGPLAEAGMLGGSMDGTRVVLLTGSMTTAQRKKSLLDAASGEAGIVIGTHALLSDNVQFFDLGLIVVDEQHRFGVEQRDSLRTKARTSPHVLVMTATPIPRTVAMTVFGDLETSTLSELPAGRAPITTHEVGLTEHPAWIDRIWSRAREEIDAGRQVYVVCPKIGDDAKNDDDAPGVLYGEPPPDAKAEARQELTGVVGLLGSLAGVPQLQGVTSAMLHGRLDPQEKADVMTRFAEGSVQLLVATTVIEVGVDVPNATLMVIMDADRFGISQLHQLRGRIGRGGHAGTCLLVTKLEPGHPSRERLAAVAATTDGFELSQKDLELRREGDILGASQSGGRSALRFLKITQHGAVIEKARADAQEIVLADPELHDYPGLALAIELYLNPEKEAFLERG</sequence>
<dbReference type="PANTHER" id="PTHR47964:SF1">
    <property type="entry name" value="ATP-DEPENDENT DNA HELICASE HOMOLOG RECG, CHLOROPLASTIC"/>
    <property type="match status" value="1"/>
</dbReference>
<evidence type="ECO:0000256" key="5">
    <source>
        <dbReference type="ARBA" id="ARBA00022840"/>
    </source>
</evidence>
<dbReference type="EMBL" id="VSLD01000002">
    <property type="protein sequence ID" value="TYC99536.1"/>
    <property type="molecule type" value="Genomic_DNA"/>
</dbReference>
<dbReference type="OrthoDB" id="9804325at2"/>
<accession>A0A5D0XS43</accession>
<dbReference type="Pfam" id="PF00270">
    <property type="entry name" value="DEAD"/>
    <property type="match status" value="1"/>
</dbReference>
<dbReference type="SUPFAM" id="SSF52540">
    <property type="entry name" value="P-loop containing nucleoside triphosphate hydrolases"/>
    <property type="match status" value="2"/>
</dbReference>
<dbReference type="Pfam" id="PF00271">
    <property type="entry name" value="Helicase_C"/>
    <property type="match status" value="1"/>
</dbReference>
<protein>
    <recommendedName>
        <fullName evidence="8">Probable DNA 3'-5' helicase RecG</fullName>
    </recommendedName>
</protein>
<dbReference type="Pfam" id="PF19833">
    <property type="entry name" value="RecG_dom3_C"/>
    <property type="match status" value="1"/>
</dbReference>
<dbReference type="PROSITE" id="PS51194">
    <property type="entry name" value="HELICASE_CTER"/>
    <property type="match status" value="1"/>
</dbReference>
<keyword evidence="12" id="KW-1185">Reference proteome</keyword>
<dbReference type="CDD" id="cd04488">
    <property type="entry name" value="RecG_wedge_OBF"/>
    <property type="match status" value="1"/>
</dbReference>
<dbReference type="Proteomes" id="UP000323410">
    <property type="component" value="Unassembled WGS sequence"/>
</dbReference>
<keyword evidence="5" id="KW-0067">ATP-binding</keyword>
<evidence type="ECO:0000313" key="11">
    <source>
        <dbReference type="EMBL" id="TYC99536.1"/>
    </source>
</evidence>
<reference evidence="11 12" key="1">
    <citation type="submission" date="2019-08" db="EMBL/GenBank/DDBJ databases">
        <title>Genone of Arthrobacter echini P9.</title>
        <authorList>
            <person name="Bowman J.P."/>
        </authorList>
    </citation>
    <scope>NUCLEOTIDE SEQUENCE [LARGE SCALE GENOMIC DNA]</scope>
    <source>
        <strain evidence="11 12">P9</strain>
    </source>
</reference>
<dbReference type="RefSeq" id="WP_148600355.1">
    <property type="nucleotide sequence ID" value="NZ_VSLD01000002.1"/>
</dbReference>
<evidence type="ECO:0000256" key="2">
    <source>
        <dbReference type="ARBA" id="ARBA00022763"/>
    </source>
</evidence>
<dbReference type="InterPro" id="IPR047112">
    <property type="entry name" value="RecG/Mfd"/>
</dbReference>
<organism evidence="11 12">
    <name type="scientific">Arthrobacter echini</name>
    <dbReference type="NCBI Taxonomy" id="1529066"/>
    <lineage>
        <taxon>Bacteria</taxon>
        <taxon>Bacillati</taxon>
        <taxon>Actinomycetota</taxon>
        <taxon>Actinomycetes</taxon>
        <taxon>Micrococcales</taxon>
        <taxon>Micrococcaceae</taxon>
        <taxon>Arthrobacter</taxon>
    </lineage>
</organism>
<evidence type="ECO:0000256" key="1">
    <source>
        <dbReference type="ARBA" id="ARBA00022741"/>
    </source>
</evidence>